<sequence length="118" mass="13750">MGHPVQIKSETGKLNKFNNLNYFVYYSDVKISSYPLPETVKAPKLNENYTPVILSQLHTFIIDLLKLDCNEDGRTNCDDYSLINFNGGLQCQTPLDRNEFGVNWTRRYRQCNPTDDYF</sequence>
<comment type="caution">
    <text evidence="1">The sequence shown here is derived from an EMBL/GenBank/DDBJ whole genome shotgun (WGS) entry which is preliminary data.</text>
</comment>
<keyword evidence="2" id="KW-1185">Reference proteome</keyword>
<evidence type="ECO:0000313" key="1">
    <source>
        <dbReference type="EMBL" id="KAJ8984330.1"/>
    </source>
</evidence>
<dbReference type="Proteomes" id="UP001162164">
    <property type="component" value="Unassembled WGS sequence"/>
</dbReference>
<organism evidence="1 2">
    <name type="scientific">Molorchus minor</name>
    <dbReference type="NCBI Taxonomy" id="1323400"/>
    <lineage>
        <taxon>Eukaryota</taxon>
        <taxon>Metazoa</taxon>
        <taxon>Ecdysozoa</taxon>
        <taxon>Arthropoda</taxon>
        <taxon>Hexapoda</taxon>
        <taxon>Insecta</taxon>
        <taxon>Pterygota</taxon>
        <taxon>Neoptera</taxon>
        <taxon>Endopterygota</taxon>
        <taxon>Coleoptera</taxon>
        <taxon>Polyphaga</taxon>
        <taxon>Cucujiformia</taxon>
        <taxon>Chrysomeloidea</taxon>
        <taxon>Cerambycidae</taxon>
        <taxon>Lamiinae</taxon>
        <taxon>Monochamini</taxon>
        <taxon>Molorchus</taxon>
    </lineage>
</organism>
<protein>
    <submittedName>
        <fullName evidence="1">Uncharacterized protein</fullName>
    </submittedName>
</protein>
<accession>A0ABQ9K218</accession>
<proteinExistence type="predicted"/>
<reference evidence="1" key="1">
    <citation type="journal article" date="2023" name="Insect Mol. Biol.">
        <title>Genome sequencing provides insights into the evolution of gene families encoding plant cell wall-degrading enzymes in longhorned beetles.</title>
        <authorList>
            <person name="Shin N.R."/>
            <person name="Okamura Y."/>
            <person name="Kirsch R."/>
            <person name="Pauchet Y."/>
        </authorList>
    </citation>
    <scope>NUCLEOTIDE SEQUENCE</scope>
    <source>
        <strain evidence="1">MMC_N1</strain>
    </source>
</reference>
<evidence type="ECO:0000313" key="2">
    <source>
        <dbReference type="Proteomes" id="UP001162164"/>
    </source>
</evidence>
<gene>
    <name evidence="1" type="ORF">NQ317_012549</name>
</gene>
<name>A0ABQ9K218_9CUCU</name>
<dbReference type="EMBL" id="JAPWTJ010000040">
    <property type="protein sequence ID" value="KAJ8984330.1"/>
    <property type="molecule type" value="Genomic_DNA"/>
</dbReference>